<keyword evidence="7" id="KW-0520">NAD</keyword>
<keyword evidence="4" id="KW-0963">Cytoplasm</keyword>
<comment type="subcellular location">
    <subcellularLocation>
        <location evidence="1">Cytoplasm</location>
    </subcellularLocation>
</comment>
<dbReference type="Pfam" id="PF02737">
    <property type="entry name" value="3HCDH_N"/>
    <property type="match status" value="1"/>
</dbReference>
<dbReference type="RefSeq" id="WP_211213273.1">
    <property type="nucleotide sequence ID" value="NZ_JBHLVX010000013.1"/>
</dbReference>
<evidence type="ECO:0000313" key="13">
    <source>
        <dbReference type="Proteomes" id="UP001589814"/>
    </source>
</evidence>
<feature type="domain" description="3-hydroxyacyl-CoA dehydrogenase NAD binding" evidence="11">
    <location>
        <begin position="5"/>
        <end position="191"/>
    </location>
</feature>
<evidence type="ECO:0000256" key="5">
    <source>
        <dbReference type="ARBA" id="ARBA00022553"/>
    </source>
</evidence>
<evidence type="ECO:0000256" key="9">
    <source>
        <dbReference type="ARBA" id="ARBA00042709"/>
    </source>
</evidence>
<keyword evidence="5" id="KW-0597">Phosphoprotein</keyword>
<evidence type="ECO:0000259" key="10">
    <source>
        <dbReference type="Pfam" id="PF00725"/>
    </source>
</evidence>
<comment type="similarity">
    <text evidence="2">Belongs to the 3-hydroxyacyl-CoA dehydrogenase family.</text>
</comment>
<evidence type="ECO:0000256" key="6">
    <source>
        <dbReference type="ARBA" id="ARBA00023002"/>
    </source>
</evidence>
<dbReference type="Pfam" id="PF00725">
    <property type="entry name" value="3HCDH"/>
    <property type="match status" value="1"/>
</dbReference>
<proteinExistence type="inferred from homology"/>
<dbReference type="InterPro" id="IPR013328">
    <property type="entry name" value="6PGD_dom2"/>
</dbReference>
<evidence type="ECO:0000256" key="3">
    <source>
        <dbReference type="ARBA" id="ARBA00011738"/>
    </source>
</evidence>
<dbReference type="EC" id="1.1.1.45" evidence="8"/>
<evidence type="ECO:0000256" key="8">
    <source>
        <dbReference type="ARBA" id="ARBA00038962"/>
    </source>
</evidence>
<gene>
    <name evidence="12" type="ORF">ACFFHW_04300</name>
</gene>
<dbReference type="Gene3D" id="1.10.1040.10">
    <property type="entry name" value="N-(1-d-carboxylethyl)-l-norvaline Dehydrogenase, domain 2"/>
    <property type="match status" value="1"/>
</dbReference>
<dbReference type="Gene3D" id="3.40.50.720">
    <property type="entry name" value="NAD(P)-binding Rossmann-like Domain"/>
    <property type="match status" value="1"/>
</dbReference>
<dbReference type="SUPFAM" id="SSF51735">
    <property type="entry name" value="NAD(P)-binding Rossmann-fold domains"/>
    <property type="match status" value="1"/>
</dbReference>
<comment type="subunit">
    <text evidence="3">Homodimer.</text>
</comment>
<evidence type="ECO:0000256" key="2">
    <source>
        <dbReference type="ARBA" id="ARBA00009463"/>
    </source>
</evidence>
<sequence>MEHKTIVVLGAGRMGEGIALSFLLAGHAVVLIDLKERGSRARQHYYEQVRHRLEYELVYLSDKGLLAREDIASITTHLQIHSQGKTASPIEAALVFEALPEVSDIKRMGLEWISLHVSNEVVIASTTSTFLINELAGMVANPARFMNAHWLNPAHLMPLIEVSGGKATEKRYLNVLIDVLKGIGKVPVVCHASPGYIVPRLQVLLMNEAARMVEEGVASTEDIDMAIRLGLGLRYSVLGALEFVDWGGGDTLYYASGYLCGALDERFKTPPIIIRNMQKRLRGFQDGAGFFDYTDVDLEVYRRQRADAFLKRLALMNLMPVVKRQSNA</sequence>
<feature type="domain" description="3-hydroxyacyl-CoA dehydrogenase C-terminal" evidence="10">
    <location>
        <begin position="195"/>
        <end position="293"/>
    </location>
</feature>
<evidence type="ECO:0000259" key="11">
    <source>
        <dbReference type="Pfam" id="PF02737"/>
    </source>
</evidence>
<comment type="caution">
    <text evidence="12">The sequence shown here is derived from an EMBL/GenBank/DDBJ whole genome shotgun (WGS) entry which is preliminary data.</text>
</comment>
<reference evidence="12 13" key="1">
    <citation type="submission" date="2024-09" db="EMBL/GenBank/DDBJ databases">
        <authorList>
            <person name="Sun Q."/>
            <person name="Mori K."/>
        </authorList>
    </citation>
    <scope>NUCLEOTIDE SEQUENCE [LARGE SCALE GENOMIC DNA]</scope>
    <source>
        <strain evidence="12 13">CCM 7415</strain>
    </source>
</reference>
<dbReference type="InterPro" id="IPR008927">
    <property type="entry name" value="6-PGluconate_DH-like_C_sf"/>
</dbReference>
<dbReference type="SUPFAM" id="SSF48179">
    <property type="entry name" value="6-phosphogluconate dehydrogenase C-terminal domain-like"/>
    <property type="match status" value="1"/>
</dbReference>
<accession>A0ABV6G0Q1</accession>
<evidence type="ECO:0000313" key="12">
    <source>
        <dbReference type="EMBL" id="MFC0267230.1"/>
    </source>
</evidence>
<keyword evidence="6" id="KW-0560">Oxidoreductase</keyword>
<dbReference type="InterPro" id="IPR022694">
    <property type="entry name" value="3-OHacyl-CoA_DH"/>
</dbReference>
<dbReference type="InterPro" id="IPR006176">
    <property type="entry name" value="3-OHacyl-CoA_DH_NAD-bd"/>
</dbReference>
<dbReference type="PANTHER" id="PTHR48075">
    <property type="entry name" value="3-HYDROXYACYL-COA DEHYDROGENASE FAMILY PROTEIN"/>
    <property type="match status" value="1"/>
</dbReference>
<evidence type="ECO:0000256" key="1">
    <source>
        <dbReference type="ARBA" id="ARBA00004496"/>
    </source>
</evidence>
<name>A0ABV6G0Q1_9GAMM</name>
<dbReference type="EMBL" id="JBHLVX010000013">
    <property type="protein sequence ID" value="MFC0267230.1"/>
    <property type="molecule type" value="Genomic_DNA"/>
</dbReference>
<dbReference type="PIRSF" id="PIRSF000105">
    <property type="entry name" value="HCDH"/>
    <property type="match status" value="1"/>
</dbReference>
<dbReference type="InterPro" id="IPR006108">
    <property type="entry name" value="3HC_DH_C"/>
</dbReference>
<protein>
    <recommendedName>
        <fullName evidence="9">L-gulonate 3-dehydrogenase</fullName>
        <ecNumber evidence="8">1.1.1.45</ecNumber>
    </recommendedName>
    <alternativeName>
        <fullName evidence="9">L-gulonate 3-dehydrogenase</fullName>
    </alternativeName>
</protein>
<evidence type="ECO:0000256" key="7">
    <source>
        <dbReference type="ARBA" id="ARBA00023027"/>
    </source>
</evidence>
<dbReference type="Proteomes" id="UP001589814">
    <property type="component" value="Unassembled WGS sequence"/>
</dbReference>
<keyword evidence="13" id="KW-1185">Reference proteome</keyword>
<organism evidence="12 13">
    <name type="scientific">Kushneria aurantia</name>
    <dbReference type="NCBI Taxonomy" id="504092"/>
    <lineage>
        <taxon>Bacteria</taxon>
        <taxon>Pseudomonadati</taxon>
        <taxon>Pseudomonadota</taxon>
        <taxon>Gammaproteobacteria</taxon>
        <taxon>Oceanospirillales</taxon>
        <taxon>Halomonadaceae</taxon>
        <taxon>Kushneria</taxon>
    </lineage>
</organism>
<dbReference type="PANTHER" id="PTHR48075:SF1">
    <property type="entry name" value="LAMBDA-CRYSTALLIN HOMOLOG"/>
    <property type="match status" value="1"/>
</dbReference>
<evidence type="ECO:0000256" key="4">
    <source>
        <dbReference type="ARBA" id="ARBA00022490"/>
    </source>
</evidence>
<dbReference type="InterPro" id="IPR036291">
    <property type="entry name" value="NAD(P)-bd_dom_sf"/>
</dbReference>